<accession>A0A9P4N252</accession>
<dbReference type="PANTHER" id="PTHR38115:SF1">
    <property type="entry name" value="LIPOCALIN-LIKE DOMAIN-CONTAINING PROTEIN"/>
    <property type="match status" value="1"/>
</dbReference>
<dbReference type="Proteomes" id="UP000799536">
    <property type="component" value="Unassembled WGS sequence"/>
</dbReference>
<evidence type="ECO:0000313" key="1">
    <source>
        <dbReference type="EMBL" id="KAF2204455.1"/>
    </source>
</evidence>
<dbReference type="OrthoDB" id="425354at2759"/>
<dbReference type="PANTHER" id="PTHR38115">
    <property type="entry name" value="LIPOCALIN-LIKE DOMAIN-CONTAINING PROTEIN"/>
    <property type="match status" value="1"/>
</dbReference>
<sequence length="201" mass="22722">MAAPSEVTIKDLTGKWVMNKSLSDSTDPVLSLQGVGWLTRKAIGIATITQDLKQYNAPSDADPSGPAVVHIDFDQIVTGGLQGTSEKRTLDHQWRPHSDHIFGEVTGRTRWVKVDDLTKENEGKGELLEDAQFLVQDWDEETKAQEAVESFVKNEERGWTAWQIWGFAVLGGERRHVRRVVVRKGKEVKRIKLVYDWQGKN</sequence>
<organism evidence="1 2">
    <name type="scientific">Delitschia confertaspora ATCC 74209</name>
    <dbReference type="NCBI Taxonomy" id="1513339"/>
    <lineage>
        <taxon>Eukaryota</taxon>
        <taxon>Fungi</taxon>
        <taxon>Dikarya</taxon>
        <taxon>Ascomycota</taxon>
        <taxon>Pezizomycotina</taxon>
        <taxon>Dothideomycetes</taxon>
        <taxon>Pleosporomycetidae</taxon>
        <taxon>Pleosporales</taxon>
        <taxon>Delitschiaceae</taxon>
        <taxon>Delitschia</taxon>
    </lineage>
</organism>
<dbReference type="InterPro" id="IPR053037">
    <property type="entry name" value="Pericyclase_pydY-like"/>
</dbReference>
<comment type="caution">
    <text evidence="1">The sequence shown here is derived from an EMBL/GenBank/DDBJ whole genome shotgun (WGS) entry which is preliminary data.</text>
</comment>
<evidence type="ECO:0000313" key="2">
    <source>
        <dbReference type="Proteomes" id="UP000799536"/>
    </source>
</evidence>
<keyword evidence="2" id="KW-1185">Reference proteome</keyword>
<name>A0A9P4N252_9PLEO</name>
<dbReference type="AlphaFoldDB" id="A0A9P4N252"/>
<dbReference type="EMBL" id="ML993875">
    <property type="protein sequence ID" value="KAF2204455.1"/>
    <property type="molecule type" value="Genomic_DNA"/>
</dbReference>
<gene>
    <name evidence="1" type="ORF">GQ43DRAFT_364513</name>
</gene>
<protein>
    <submittedName>
        <fullName evidence="1">Uncharacterized protein</fullName>
    </submittedName>
</protein>
<proteinExistence type="predicted"/>
<reference evidence="1" key="1">
    <citation type="journal article" date="2020" name="Stud. Mycol.">
        <title>101 Dothideomycetes genomes: a test case for predicting lifestyles and emergence of pathogens.</title>
        <authorList>
            <person name="Haridas S."/>
            <person name="Albert R."/>
            <person name="Binder M."/>
            <person name="Bloem J."/>
            <person name="Labutti K."/>
            <person name="Salamov A."/>
            <person name="Andreopoulos B."/>
            <person name="Baker S."/>
            <person name="Barry K."/>
            <person name="Bills G."/>
            <person name="Bluhm B."/>
            <person name="Cannon C."/>
            <person name="Castanera R."/>
            <person name="Culley D."/>
            <person name="Daum C."/>
            <person name="Ezra D."/>
            <person name="Gonzalez J."/>
            <person name="Henrissat B."/>
            <person name="Kuo A."/>
            <person name="Liang C."/>
            <person name="Lipzen A."/>
            <person name="Lutzoni F."/>
            <person name="Magnuson J."/>
            <person name="Mondo S."/>
            <person name="Nolan M."/>
            <person name="Ohm R."/>
            <person name="Pangilinan J."/>
            <person name="Park H.-J."/>
            <person name="Ramirez L."/>
            <person name="Alfaro M."/>
            <person name="Sun H."/>
            <person name="Tritt A."/>
            <person name="Yoshinaga Y."/>
            <person name="Zwiers L.-H."/>
            <person name="Turgeon B."/>
            <person name="Goodwin S."/>
            <person name="Spatafora J."/>
            <person name="Crous P."/>
            <person name="Grigoriev I."/>
        </authorList>
    </citation>
    <scope>NUCLEOTIDE SEQUENCE</scope>
    <source>
        <strain evidence="1">ATCC 74209</strain>
    </source>
</reference>